<dbReference type="AlphaFoldDB" id="A0A543DLH3"/>
<dbReference type="PANTHER" id="PTHR43664">
    <property type="entry name" value="MONOAMINE OXIDASE-RELATED"/>
    <property type="match status" value="1"/>
</dbReference>
<dbReference type="InterPro" id="IPR029069">
    <property type="entry name" value="HotDog_dom_sf"/>
</dbReference>
<accession>A0A543DLH3</accession>
<gene>
    <name evidence="3" type="ORF">FB558_5887</name>
</gene>
<comment type="caution">
    <text evidence="3">The sequence shown here is derived from an EMBL/GenBank/DDBJ whole genome shotgun (WGS) entry which is preliminary data.</text>
</comment>
<dbReference type="Proteomes" id="UP000315677">
    <property type="component" value="Unassembled WGS sequence"/>
</dbReference>
<dbReference type="InterPro" id="IPR052342">
    <property type="entry name" value="MCH/BMMD"/>
</dbReference>
<evidence type="ECO:0000313" key="3">
    <source>
        <dbReference type="EMBL" id="TQM10105.1"/>
    </source>
</evidence>
<evidence type="ECO:0000259" key="2">
    <source>
        <dbReference type="Pfam" id="PF01575"/>
    </source>
</evidence>
<reference evidence="3 4" key="1">
    <citation type="submission" date="2019-06" db="EMBL/GenBank/DDBJ databases">
        <title>Sequencing the genomes of 1000 actinobacteria strains.</title>
        <authorList>
            <person name="Klenk H.-P."/>
        </authorList>
    </citation>
    <scope>NUCLEOTIDE SEQUENCE [LARGE SCALE GENOMIC DNA]</scope>
    <source>
        <strain evidence="3 4">DSM 45301</strain>
    </source>
</reference>
<feature type="domain" description="MaoC-like" evidence="2">
    <location>
        <begin position="11"/>
        <end position="116"/>
    </location>
</feature>
<dbReference type="Gene3D" id="3.10.129.10">
    <property type="entry name" value="Hotdog Thioesterase"/>
    <property type="match status" value="1"/>
</dbReference>
<dbReference type="SUPFAM" id="SSF54637">
    <property type="entry name" value="Thioesterase/thiol ester dehydrase-isomerase"/>
    <property type="match status" value="1"/>
</dbReference>
<dbReference type="EMBL" id="VFPA01000003">
    <property type="protein sequence ID" value="TQM10105.1"/>
    <property type="molecule type" value="Genomic_DNA"/>
</dbReference>
<organism evidence="3 4">
    <name type="scientific">Pseudonocardia kunmingensis</name>
    <dbReference type="NCBI Taxonomy" id="630975"/>
    <lineage>
        <taxon>Bacteria</taxon>
        <taxon>Bacillati</taxon>
        <taxon>Actinomycetota</taxon>
        <taxon>Actinomycetes</taxon>
        <taxon>Pseudonocardiales</taxon>
        <taxon>Pseudonocardiaceae</taxon>
        <taxon>Pseudonocardia</taxon>
    </lineage>
</organism>
<comment type="similarity">
    <text evidence="1">Belongs to the enoyl-CoA hydratase/isomerase family.</text>
</comment>
<dbReference type="InterPro" id="IPR002539">
    <property type="entry name" value="MaoC-like_dom"/>
</dbReference>
<evidence type="ECO:0000313" key="4">
    <source>
        <dbReference type="Proteomes" id="UP000315677"/>
    </source>
</evidence>
<name>A0A543DLH3_9PSEU</name>
<protein>
    <submittedName>
        <fullName evidence="3">Acyl dehydratase</fullName>
    </submittedName>
</protein>
<evidence type="ECO:0000256" key="1">
    <source>
        <dbReference type="ARBA" id="ARBA00005254"/>
    </source>
</evidence>
<dbReference type="PANTHER" id="PTHR43664:SF1">
    <property type="entry name" value="BETA-METHYLMALYL-COA DEHYDRATASE"/>
    <property type="match status" value="1"/>
</dbReference>
<proteinExistence type="inferred from homology"/>
<dbReference type="Pfam" id="PF01575">
    <property type="entry name" value="MaoC_dehydratas"/>
    <property type="match status" value="1"/>
</dbReference>
<sequence>MMPMYFEDFAVGQEFTTPARTVTEADVVSFAAWTGDYNPLHTDAEFARTTRFGERLAHGLLGTSLCLGLMARTGIFEGSAVALLGIDGWRFRAPILIGTTVHCLVTVLGCRPTSRGDTGVVQRRFTLLDQDGTTLQEGRMDVLVAIRSPRSP</sequence>
<dbReference type="RefSeq" id="WP_246106807.1">
    <property type="nucleotide sequence ID" value="NZ_VFPA01000003.1"/>
</dbReference>
<keyword evidence="4" id="KW-1185">Reference proteome</keyword>